<sequence length="744" mass="82391">MQHNEPKGRSCKDCGLVGPTKNLAPNLVISDNWIRNAAPYYVETKLKTVTGPRSLDLSLRRHVDKRNTGSLFKYVPSQGHSKNAVSSSRTTSCEKVIIQSLRSELSAERSLRSGNDRSVQLLSNDLRTLKMQLATLNKQLENAKTQTLLLNESSEKCTAECIQWETKAKVLRQECCRLRTRAMQLENERRKEQDMLLEYRSATLDQAEFSSSESVVRRPCSKDIEKSLNSLLPPDTTAGEALCSRPVSFNIEVIDDLAACSKSSLKTVSPAIAFSPSRGMDASMEIRADESGFNQVSSCVESSSNQAMEMHSPVKKFFNCCSCQLFSSVKLPLPPEVSTGDAPNSKMPSSVGFFCEKLPYSGTCESTADGFQVKQNEKISRNGHFNSLSSKSLKLELIINMLRAANFDSSSVHFSDRLSKRGICSYDGSDVLTVPAVNIGKQCNLFGDGCSTISGDIWAELGIPFFSALRSSAGKPQSSKFFGGRLRSSLKKRKSKSCGSFYFASSGWPEPALQRQSSYPSYRKEYKQNLCSALCRRNFMFDASTTPYTTIMSNADLLQIPADCIEALFSTSGECSKVISDFSVLVYGKSQETKSVSSIDENQLSHKAQSDGISKVKNLSEDAAACNGIKLASLKKEEELYDSFDIPSFKDDLMSTTTSSSFSSDESDREMHTMADWLKQLKLKKAFFFYVIAFELGATFLIAICFLEDVIRSLGWFAIYLENLGRPFFAEMSSVVLAVKKEKP</sequence>
<feature type="transmembrane region" description="Helical" evidence="2">
    <location>
        <begin position="687"/>
        <end position="707"/>
    </location>
</feature>
<proteinExistence type="predicted"/>
<evidence type="ECO:0000313" key="4">
    <source>
        <dbReference type="Proteomes" id="UP000030665"/>
    </source>
</evidence>
<keyword evidence="2" id="KW-0812">Transmembrane</keyword>
<reference evidence="3" key="1">
    <citation type="submission" date="2014-01" db="EMBL/GenBank/DDBJ databases">
        <authorList>
            <person name="Aslett M."/>
        </authorList>
    </citation>
    <scope>NUCLEOTIDE SEQUENCE</scope>
</reference>
<organism evidence="3 4">
    <name type="scientific">Trichuris trichiura</name>
    <name type="common">Whipworm</name>
    <name type="synonym">Trichocephalus trichiurus</name>
    <dbReference type="NCBI Taxonomy" id="36087"/>
    <lineage>
        <taxon>Eukaryota</taxon>
        <taxon>Metazoa</taxon>
        <taxon>Ecdysozoa</taxon>
        <taxon>Nematoda</taxon>
        <taxon>Enoplea</taxon>
        <taxon>Dorylaimia</taxon>
        <taxon>Trichinellida</taxon>
        <taxon>Trichuridae</taxon>
        <taxon>Trichuris</taxon>
    </lineage>
</organism>
<evidence type="ECO:0000256" key="2">
    <source>
        <dbReference type="SAM" id="Phobius"/>
    </source>
</evidence>
<accession>A0A077ZHY8</accession>
<dbReference type="Proteomes" id="UP000030665">
    <property type="component" value="Unassembled WGS sequence"/>
</dbReference>
<keyword evidence="2" id="KW-1133">Transmembrane helix</keyword>
<gene>
    <name evidence="3" type="ORF">TTRE_0000835501</name>
</gene>
<feature type="coiled-coil region" evidence="1">
    <location>
        <begin position="119"/>
        <end position="146"/>
    </location>
</feature>
<evidence type="ECO:0000256" key="1">
    <source>
        <dbReference type="SAM" id="Coils"/>
    </source>
</evidence>
<keyword evidence="4" id="KW-1185">Reference proteome</keyword>
<dbReference type="STRING" id="36087.A0A077ZHY8"/>
<evidence type="ECO:0000313" key="3">
    <source>
        <dbReference type="EMBL" id="CDW60012.1"/>
    </source>
</evidence>
<dbReference type="EMBL" id="HG806831">
    <property type="protein sequence ID" value="CDW60012.1"/>
    <property type="molecule type" value="Genomic_DNA"/>
</dbReference>
<dbReference type="OrthoDB" id="5919428at2759"/>
<protein>
    <submittedName>
        <fullName evidence="3">Uncharacterized protein</fullName>
    </submittedName>
</protein>
<keyword evidence="1" id="KW-0175">Coiled coil</keyword>
<name>A0A077ZHY8_TRITR</name>
<keyword evidence="2" id="KW-0472">Membrane</keyword>
<dbReference type="AlphaFoldDB" id="A0A077ZHY8"/>
<reference evidence="3" key="2">
    <citation type="submission" date="2014-03" db="EMBL/GenBank/DDBJ databases">
        <title>The whipworm genome and dual-species transcriptomics of an intimate host-pathogen interaction.</title>
        <authorList>
            <person name="Foth B.J."/>
            <person name="Tsai I.J."/>
            <person name="Reid A.J."/>
            <person name="Bancroft A.J."/>
            <person name="Nichol S."/>
            <person name="Tracey A."/>
            <person name="Holroyd N."/>
            <person name="Cotton J.A."/>
            <person name="Stanley E.J."/>
            <person name="Zarowiecki M."/>
            <person name="Liu J.Z."/>
            <person name="Huckvale T."/>
            <person name="Cooper P.J."/>
            <person name="Grencis R.K."/>
            <person name="Berriman M."/>
        </authorList>
    </citation>
    <scope>NUCLEOTIDE SEQUENCE [LARGE SCALE GENOMIC DNA]</scope>
</reference>